<evidence type="ECO:0000313" key="2">
    <source>
        <dbReference type="Proteomes" id="UP000825598"/>
    </source>
</evidence>
<reference evidence="1" key="1">
    <citation type="submission" date="2021-07" db="EMBL/GenBank/DDBJ databases">
        <title>Complete Genome Sequences of Mycobacterium farcinogenes Isolated from Clinical Specimens from Patients in Thailand.</title>
        <authorList>
            <person name="Sodsai P."/>
        </authorList>
    </citation>
    <scope>NUCLEOTIDE SEQUENCE</scope>
    <source>
        <strain evidence="1">BKK/CU-MFGFA-001</strain>
    </source>
</reference>
<protein>
    <submittedName>
        <fullName evidence="1">Uncharacterized protein</fullName>
    </submittedName>
</protein>
<sequence>MVAVTQAVLNNTIMPKGRLAGDVDSNPQLEFNGAFTAKNLGALVPADMKTARWRT</sequence>
<name>A0ACD1FRA1_MYCFR</name>
<gene>
    <name evidence="1" type="ORF">K6L26_30385</name>
</gene>
<keyword evidence="1" id="KW-0614">Plasmid</keyword>
<dbReference type="EMBL" id="CP081674">
    <property type="protein sequence ID" value="QZH69445.1"/>
    <property type="molecule type" value="Genomic_DNA"/>
</dbReference>
<keyword evidence="2" id="KW-1185">Reference proteome</keyword>
<organism evidence="1 2">
    <name type="scientific">Mycolicibacterium farcinogenes</name>
    <name type="common">Mycobacterium farcinogenes</name>
    <dbReference type="NCBI Taxonomy" id="1802"/>
    <lineage>
        <taxon>Bacteria</taxon>
        <taxon>Bacillati</taxon>
        <taxon>Actinomycetota</taxon>
        <taxon>Actinomycetes</taxon>
        <taxon>Mycobacteriales</taxon>
        <taxon>Mycobacteriaceae</taxon>
        <taxon>Mycolicibacterium</taxon>
    </lineage>
</organism>
<geneLocation type="plasmid" evidence="1 2">
    <name>unnamed1</name>
</geneLocation>
<accession>A0ACD1FRA1</accession>
<dbReference type="Proteomes" id="UP000825598">
    <property type="component" value="Plasmid unnamed1"/>
</dbReference>
<proteinExistence type="predicted"/>
<evidence type="ECO:0000313" key="1">
    <source>
        <dbReference type="EMBL" id="QZH69445.1"/>
    </source>
</evidence>